<dbReference type="AlphaFoldDB" id="A0A6M3MAJ8"/>
<accession>A0A6M3MAJ8</accession>
<sequence length="75" mass="8486">MKCDRCDNEVIQTFRSTGQTELCHQCAHDLGLLHVHRDEAGKPDPDVEGSTHFLDGFFSKEEIEAHIEAFKEKTG</sequence>
<reference evidence="2" key="1">
    <citation type="submission" date="2020-03" db="EMBL/GenBank/DDBJ databases">
        <title>The deep terrestrial virosphere.</title>
        <authorList>
            <person name="Holmfeldt K."/>
            <person name="Nilsson E."/>
            <person name="Simone D."/>
            <person name="Lopez-Fernandez M."/>
            <person name="Wu X."/>
            <person name="de Brujin I."/>
            <person name="Lundin D."/>
            <person name="Andersson A."/>
            <person name="Bertilsson S."/>
            <person name="Dopson M."/>
        </authorList>
    </citation>
    <scope>NUCLEOTIDE SEQUENCE</scope>
    <source>
        <strain evidence="1">MM171A00411</strain>
        <strain evidence="2">MM171B00292</strain>
    </source>
</reference>
<evidence type="ECO:0000313" key="2">
    <source>
        <dbReference type="EMBL" id="QJB04444.1"/>
    </source>
</evidence>
<protein>
    <submittedName>
        <fullName evidence="2">Uncharacterized protein</fullName>
    </submittedName>
</protein>
<gene>
    <name evidence="1" type="ORF">MM171A00411_0002</name>
    <name evidence="2" type="ORF">MM171B00292_0045</name>
</gene>
<dbReference type="EMBL" id="MT143882">
    <property type="protein sequence ID" value="QJB04444.1"/>
    <property type="molecule type" value="Genomic_DNA"/>
</dbReference>
<name>A0A6M3MAJ8_9ZZZZ</name>
<dbReference type="EMBL" id="MT143696">
    <property type="protein sequence ID" value="QJB00540.1"/>
    <property type="molecule type" value="Genomic_DNA"/>
</dbReference>
<proteinExistence type="predicted"/>
<evidence type="ECO:0000313" key="1">
    <source>
        <dbReference type="EMBL" id="QJB00540.1"/>
    </source>
</evidence>
<organism evidence="2">
    <name type="scientific">viral metagenome</name>
    <dbReference type="NCBI Taxonomy" id="1070528"/>
    <lineage>
        <taxon>unclassified sequences</taxon>
        <taxon>metagenomes</taxon>
        <taxon>organismal metagenomes</taxon>
    </lineage>
</organism>